<dbReference type="PANTHER" id="PTHR12442">
    <property type="entry name" value="DYNEIN INTERMEDIATE CHAIN"/>
    <property type="match status" value="1"/>
</dbReference>
<keyword evidence="2" id="KW-0963">Cytoplasm</keyword>
<reference evidence="7 8" key="1">
    <citation type="journal article" date="2023" name="Commun. Biol.">
        <title>Genome analysis of Parmales, the sister group of diatoms, reveals the evolutionary specialization of diatoms from phago-mixotrophs to photoautotrophs.</title>
        <authorList>
            <person name="Ban H."/>
            <person name="Sato S."/>
            <person name="Yoshikawa S."/>
            <person name="Yamada K."/>
            <person name="Nakamura Y."/>
            <person name="Ichinomiya M."/>
            <person name="Sato N."/>
            <person name="Blanc-Mathieu R."/>
            <person name="Endo H."/>
            <person name="Kuwata A."/>
            <person name="Ogata H."/>
        </authorList>
    </citation>
    <scope>NUCLEOTIDE SEQUENCE [LARGE SCALE GENOMIC DNA]</scope>
</reference>
<name>A0ABQ6MBC6_9STRA</name>
<keyword evidence="8" id="KW-1185">Reference proteome</keyword>
<evidence type="ECO:0000313" key="8">
    <source>
        <dbReference type="Proteomes" id="UP001165060"/>
    </source>
</evidence>
<feature type="compositionally biased region" description="Low complexity" evidence="5">
    <location>
        <begin position="380"/>
        <end position="389"/>
    </location>
</feature>
<evidence type="ECO:0000256" key="2">
    <source>
        <dbReference type="ARBA" id="ARBA00022490"/>
    </source>
</evidence>
<dbReference type="PANTHER" id="PTHR12442:SF26">
    <property type="entry name" value="CYTOPLASMIC DYNEIN 2 INTERMEDIATE CHAIN 2"/>
    <property type="match status" value="1"/>
</dbReference>
<keyword evidence="6" id="KW-1133">Transmembrane helix</keyword>
<comment type="caution">
    <text evidence="7">The sequence shown here is derived from an EMBL/GenBank/DDBJ whole genome shotgun (WGS) entry which is preliminary data.</text>
</comment>
<organism evidence="7 8">
    <name type="scientific">Tetraparma gracilis</name>
    <dbReference type="NCBI Taxonomy" id="2962635"/>
    <lineage>
        <taxon>Eukaryota</taxon>
        <taxon>Sar</taxon>
        <taxon>Stramenopiles</taxon>
        <taxon>Ochrophyta</taxon>
        <taxon>Bolidophyceae</taxon>
        <taxon>Parmales</taxon>
        <taxon>Triparmaceae</taxon>
        <taxon>Tetraparma</taxon>
    </lineage>
</organism>
<keyword evidence="4" id="KW-0677">Repeat</keyword>
<feature type="transmembrane region" description="Helical" evidence="6">
    <location>
        <begin position="166"/>
        <end position="187"/>
    </location>
</feature>
<sequence>MLKLYQHRDHEHVLRTELAELMAMINVLRAASRKYRFLDELFVCVLRNKMKRSAIQAAYTVTASLSSITSKEASLIGKSLVGLLLTNQTGSAAIEEFILTYPALTELDAEFVWFRPMLVAIADELMGKVAYGVKVRAAIGASLSIMDMVSDSVVIVDYYATDRSGYAMMLVGMVLSNIALQIVIVYIQTRGIGSARWRTFFFDSLAVLTDPTKRKNNPKWMGLIPNVDRGLAFGNLFLITTTHILAKGIITALLAVTNSVWLWLFLVCDYGLYLAYKAVRQDLPYFIPLPAMANVPVSIVFRISEKIIVDFTGCFFNRLPMVMGGAWFAFDLAKAQISVLAVAHLYNEYCEDDETKLDPTTETKDAEAKGTPPPSPPASPSRVPLSPLPNPAALSSRFTSVSYPQVSVGTKSGGIFGAPKEEVGCDAWELGEKDAEVQSVTVAEGGCQTVEVRVEEGKEGEGKEEEDEGVWGPVSEMLSRTVPSMLKAMRGNLESGAFGGYDVNDGAGAEEGEHLYSLSFPQSRANLEDGAEGGLAVTDVCWSCEGGVVVATYGNRIEGTPGFCSEQGYLCAWSINSRTLDPSSPSCSVPHSSHLLCVTPHPTNPSLFAAGSFNGEVLLLDLSATPPAVSSSPTNDLFHREPVSGITWVLDRATKGYQICSCSADGRALFWSPDKLKCPLRGITATKPGVAGAKDGPLGLTSLAFSPSPPSLYVGSESGSLLRLSASDPAPPGSPKPPGLSMKWSPSAAQALSRVPPASRPEAARAVEKAAKAARRRGVDLAAVYESGLPPASLFPPSADRSYRGPPGRVAGLDASPFRPGVFVACGGDGAARVYAGGREPEMELGEDVKDAKWS</sequence>
<dbReference type="InterPro" id="IPR036322">
    <property type="entry name" value="WD40_repeat_dom_sf"/>
</dbReference>
<feature type="non-terminal residue" evidence="7">
    <location>
        <position position="855"/>
    </location>
</feature>
<feature type="compositionally biased region" description="Basic and acidic residues" evidence="5">
    <location>
        <begin position="356"/>
        <end position="368"/>
    </location>
</feature>
<feature type="compositionally biased region" description="Pro residues" evidence="5">
    <location>
        <begin position="729"/>
        <end position="738"/>
    </location>
</feature>
<evidence type="ECO:0000256" key="1">
    <source>
        <dbReference type="ARBA" id="ARBA00004496"/>
    </source>
</evidence>
<protein>
    <submittedName>
        <fullName evidence="7">Uncharacterized protein</fullName>
    </submittedName>
</protein>
<dbReference type="Proteomes" id="UP001165060">
    <property type="component" value="Unassembled WGS sequence"/>
</dbReference>
<keyword evidence="3" id="KW-0853">WD repeat</keyword>
<feature type="transmembrane region" description="Helical" evidence="6">
    <location>
        <begin position="137"/>
        <end position="160"/>
    </location>
</feature>
<dbReference type="SUPFAM" id="SSF50978">
    <property type="entry name" value="WD40 repeat-like"/>
    <property type="match status" value="1"/>
</dbReference>
<accession>A0ABQ6MBC6</accession>
<keyword evidence="6" id="KW-0472">Membrane</keyword>
<evidence type="ECO:0000256" key="4">
    <source>
        <dbReference type="ARBA" id="ARBA00022737"/>
    </source>
</evidence>
<dbReference type="InterPro" id="IPR042298">
    <property type="entry name" value="P-CP_red_C"/>
</dbReference>
<evidence type="ECO:0000313" key="7">
    <source>
        <dbReference type="EMBL" id="GMI23197.1"/>
    </source>
</evidence>
<keyword evidence="6" id="KW-0812">Transmembrane</keyword>
<dbReference type="Gene3D" id="2.130.10.10">
    <property type="entry name" value="YVTN repeat-like/Quinoprotein amine dehydrogenase"/>
    <property type="match status" value="1"/>
</dbReference>
<comment type="subcellular location">
    <subcellularLocation>
        <location evidence="1">Cytoplasm</location>
    </subcellularLocation>
</comment>
<gene>
    <name evidence="7" type="ORF">TeGR_g15120</name>
</gene>
<feature type="region of interest" description="Disordered" evidence="5">
    <location>
        <begin position="356"/>
        <end position="389"/>
    </location>
</feature>
<feature type="region of interest" description="Disordered" evidence="5">
    <location>
        <begin position="724"/>
        <end position="749"/>
    </location>
</feature>
<evidence type="ECO:0000256" key="6">
    <source>
        <dbReference type="SAM" id="Phobius"/>
    </source>
</evidence>
<dbReference type="InterPro" id="IPR001680">
    <property type="entry name" value="WD40_rpt"/>
</dbReference>
<evidence type="ECO:0000256" key="5">
    <source>
        <dbReference type="SAM" id="MobiDB-lite"/>
    </source>
</evidence>
<dbReference type="InterPro" id="IPR050687">
    <property type="entry name" value="Dynein_IC"/>
</dbReference>
<dbReference type="SMART" id="SM00320">
    <property type="entry name" value="WD40"/>
    <property type="match status" value="4"/>
</dbReference>
<dbReference type="EMBL" id="BRYB01000117">
    <property type="protein sequence ID" value="GMI23197.1"/>
    <property type="molecule type" value="Genomic_DNA"/>
</dbReference>
<dbReference type="InterPro" id="IPR015943">
    <property type="entry name" value="WD40/YVTN_repeat-like_dom_sf"/>
</dbReference>
<evidence type="ECO:0000256" key="3">
    <source>
        <dbReference type="ARBA" id="ARBA00022574"/>
    </source>
</evidence>
<dbReference type="Gene3D" id="1.10.8.550">
    <property type="entry name" value="Proto-chlorophyllide reductase 57 kD subunit B"/>
    <property type="match status" value="1"/>
</dbReference>
<proteinExistence type="predicted"/>